<dbReference type="PANTHER" id="PTHR43827">
    <property type="entry name" value="2,5-DIKETO-D-GLUCONIC ACID REDUCTASE"/>
    <property type="match status" value="1"/>
</dbReference>
<dbReference type="eggNOG" id="COG0656">
    <property type="taxonomic scope" value="Bacteria"/>
</dbReference>
<dbReference type="InterPro" id="IPR036812">
    <property type="entry name" value="NAD(P)_OxRdtase_dom_sf"/>
</dbReference>
<evidence type="ECO:0000256" key="4">
    <source>
        <dbReference type="PIRSR" id="PIRSR000097-1"/>
    </source>
</evidence>
<evidence type="ECO:0000313" key="8">
    <source>
        <dbReference type="EMBL" id="AEU36334.1"/>
    </source>
</evidence>
<dbReference type="STRING" id="682795.AciX8_2004"/>
<protein>
    <submittedName>
        <fullName evidence="8">Methylglyoxal reductase (NADPH-dependent)</fullName>
        <ecNumber evidence="8">1.1.1.283</ecNumber>
    </submittedName>
</protein>
<dbReference type="InterPro" id="IPR023210">
    <property type="entry name" value="NADP_OxRdtase_dom"/>
</dbReference>
<dbReference type="KEGG" id="gma:AciX8_2004"/>
<dbReference type="CDD" id="cd19133">
    <property type="entry name" value="AKR_AKR5F1"/>
    <property type="match status" value="1"/>
</dbReference>
<keyword evidence="3 8" id="KW-0560">Oxidoreductase</keyword>
<sequence>MMNINSDQKTGAISRRAVLKGGALLAASAAFGRVGWASAKGQISIPQVRLNNGVMMPALGFGTYGLTGDVCAESVADAITAGYRLIDTAKVYRNEEAVGAGIKKSGIDRKSLFVTSKIWVEDSGYEPAKRAFQTTLDKLQLEYLDLYLIHRPRGDVKGSWQAMEELNAAGKIKAIGLSNFDQAQLASLTAGATTKPVINQLETHPFLQQAGQFDSLHAAGVQMEAWSPFAEGRNGLFTNPVLEQIGKKHGKTVAQTVLRWHHQRGVIAIPRSSNPDHRRENLAIFDFSLSSEDMHKISALDENKSQFPEWT</sequence>
<dbReference type="PRINTS" id="PR00069">
    <property type="entry name" value="ALDKETRDTASE"/>
</dbReference>
<feature type="active site" description="Proton donor" evidence="4">
    <location>
        <position position="92"/>
    </location>
</feature>
<dbReference type="PROSITE" id="PS00798">
    <property type="entry name" value="ALDOKETO_REDUCTASE_1"/>
    <property type="match status" value="1"/>
</dbReference>
<organism evidence="8 9">
    <name type="scientific">Granulicella mallensis (strain ATCC BAA-1857 / DSM 23137 / MP5ACTX8)</name>
    <dbReference type="NCBI Taxonomy" id="682795"/>
    <lineage>
        <taxon>Bacteria</taxon>
        <taxon>Pseudomonadati</taxon>
        <taxon>Acidobacteriota</taxon>
        <taxon>Terriglobia</taxon>
        <taxon>Terriglobales</taxon>
        <taxon>Acidobacteriaceae</taxon>
        <taxon>Granulicella</taxon>
    </lineage>
</organism>
<evidence type="ECO:0000256" key="3">
    <source>
        <dbReference type="ARBA" id="ARBA00023002"/>
    </source>
</evidence>
<dbReference type="Proteomes" id="UP000007113">
    <property type="component" value="Chromosome"/>
</dbReference>
<keyword evidence="9" id="KW-1185">Reference proteome</keyword>
<keyword evidence="2" id="KW-0521">NADP</keyword>
<evidence type="ECO:0000256" key="6">
    <source>
        <dbReference type="PIRSR" id="PIRSR000097-3"/>
    </source>
</evidence>
<dbReference type="InterPro" id="IPR020471">
    <property type="entry name" value="AKR"/>
</dbReference>
<evidence type="ECO:0000256" key="5">
    <source>
        <dbReference type="PIRSR" id="PIRSR000097-2"/>
    </source>
</evidence>
<dbReference type="EMBL" id="CP003130">
    <property type="protein sequence ID" value="AEU36334.1"/>
    <property type="molecule type" value="Genomic_DNA"/>
</dbReference>
<comment type="similarity">
    <text evidence="1">Belongs to the aldo/keto reductase family.</text>
</comment>
<dbReference type="InterPro" id="IPR018170">
    <property type="entry name" value="Aldo/ket_reductase_CS"/>
</dbReference>
<reference evidence="8 9" key="1">
    <citation type="submission" date="2011-11" db="EMBL/GenBank/DDBJ databases">
        <title>Complete sequence of Granulicella mallensis MP5ACTX8.</title>
        <authorList>
            <consortium name="US DOE Joint Genome Institute"/>
            <person name="Lucas S."/>
            <person name="Copeland A."/>
            <person name="Lapidus A."/>
            <person name="Cheng J.-F."/>
            <person name="Goodwin L."/>
            <person name="Pitluck S."/>
            <person name="Peters L."/>
            <person name="Lu M."/>
            <person name="Detter J.C."/>
            <person name="Han C."/>
            <person name="Tapia R."/>
            <person name="Land M."/>
            <person name="Hauser L."/>
            <person name="Kyrpides N."/>
            <person name="Ivanova N."/>
            <person name="Mikhailova N."/>
            <person name="Pagani I."/>
            <person name="Rawat S."/>
            <person name="Mannisto M."/>
            <person name="Haggblom M."/>
            <person name="Woyke T."/>
        </authorList>
    </citation>
    <scope>NUCLEOTIDE SEQUENCE [LARGE SCALE GENOMIC DNA]</scope>
    <source>
        <strain evidence="9">ATCC BAA-1857 / DSM 23137 / MP5ACTX8</strain>
    </source>
</reference>
<gene>
    <name evidence="8" type="ordered locus">AciX8_2004</name>
</gene>
<dbReference type="RefSeq" id="WP_014265212.1">
    <property type="nucleotide sequence ID" value="NC_016631.1"/>
</dbReference>
<dbReference type="PROSITE" id="PS51318">
    <property type="entry name" value="TAT"/>
    <property type="match status" value="1"/>
</dbReference>
<evidence type="ECO:0000256" key="1">
    <source>
        <dbReference type="ARBA" id="ARBA00007905"/>
    </source>
</evidence>
<dbReference type="PIRSF" id="PIRSF000097">
    <property type="entry name" value="AKR"/>
    <property type="match status" value="1"/>
</dbReference>
<dbReference type="SUPFAM" id="SSF51430">
    <property type="entry name" value="NAD(P)-linked oxidoreductase"/>
    <property type="match status" value="1"/>
</dbReference>
<dbReference type="AlphaFoldDB" id="G8NSZ1"/>
<name>G8NSZ1_GRAMM</name>
<dbReference type="GO" id="GO:0043892">
    <property type="term" value="F:methylglyoxal reductase (NADPH) activity"/>
    <property type="evidence" value="ECO:0007669"/>
    <property type="project" value="UniProtKB-EC"/>
</dbReference>
<feature type="site" description="Lowers pKa of active site Tyr" evidence="6">
    <location>
        <position position="117"/>
    </location>
</feature>
<evidence type="ECO:0000259" key="7">
    <source>
        <dbReference type="Pfam" id="PF00248"/>
    </source>
</evidence>
<proteinExistence type="inferred from homology"/>
<accession>G8NSZ1</accession>
<dbReference type="EC" id="1.1.1.283" evidence="8"/>
<dbReference type="PANTHER" id="PTHR43827:SF3">
    <property type="entry name" value="NADP-DEPENDENT OXIDOREDUCTASE DOMAIN-CONTAINING PROTEIN"/>
    <property type="match status" value="1"/>
</dbReference>
<dbReference type="HOGENOM" id="CLU_023205_0_3_0"/>
<feature type="domain" description="NADP-dependent oxidoreductase" evidence="7">
    <location>
        <begin position="59"/>
        <end position="301"/>
    </location>
</feature>
<dbReference type="PROSITE" id="PS00062">
    <property type="entry name" value="ALDOKETO_REDUCTASE_2"/>
    <property type="match status" value="1"/>
</dbReference>
<feature type="binding site" evidence="5">
    <location>
        <position position="150"/>
    </location>
    <ligand>
        <name>substrate</name>
    </ligand>
</feature>
<dbReference type="Gene3D" id="3.20.20.100">
    <property type="entry name" value="NADP-dependent oxidoreductase domain"/>
    <property type="match status" value="1"/>
</dbReference>
<dbReference type="InterPro" id="IPR006311">
    <property type="entry name" value="TAT_signal"/>
</dbReference>
<dbReference type="Pfam" id="PF00248">
    <property type="entry name" value="Aldo_ket_red"/>
    <property type="match status" value="1"/>
</dbReference>
<dbReference type="FunFam" id="3.20.20.100:FF:000015">
    <property type="entry name" value="Oxidoreductase, aldo/keto reductase family"/>
    <property type="match status" value="1"/>
</dbReference>
<evidence type="ECO:0000313" key="9">
    <source>
        <dbReference type="Proteomes" id="UP000007113"/>
    </source>
</evidence>
<evidence type="ECO:0000256" key="2">
    <source>
        <dbReference type="ARBA" id="ARBA00022857"/>
    </source>
</evidence>